<keyword evidence="3" id="KW-1185">Reference proteome</keyword>
<organism evidence="2 3">
    <name type="scientific">Prorocentrum cordatum</name>
    <dbReference type="NCBI Taxonomy" id="2364126"/>
    <lineage>
        <taxon>Eukaryota</taxon>
        <taxon>Sar</taxon>
        <taxon>Alveolata</taxon>
        <taxon>Dinophyceae</taxon>
        <taxon>Prorocentrales</taxon>
        <taxon>Prorocentraceae</taxon>
        <taxon>Prorocentrum</taxon>
    </lineage>
</organism>
<reference evidence="2" key="1">
    <citation type="submission" date="2023-10" db="EMBL/GenBank/DDBJ databases">
        <authorList>
            <person name="Chen Y."/>
            <person name="Shah S."/>
            <person name="Dougan E. K."/>
            <person name="Thang M."/>
            <person name="Chan C."/>
        </authorList>
    </citation>
    <scope>NUCLEOTIDE SEQUENCE [LARGE SCALE GENOMIC DNA]</scope>
</reference>
<evidence type="ECO:0000313" key="3">
    <source>
        <dbReference type="Proteomes" id="UP001189429"/>
    </source>
</evidence>
<feature type="region of interest" description="Disordered" evidence="1">
    <location>
        <begin position="1"/>
        <end position="76"/>
    </location>
</feature>
<protein>
    <submittedName>
        <fullName evidence="2">Uncharacterized protein</fullName>
    </submittedName>
</protein>
<accession>A0ABN9TE80</accession>
<comment type="caution">
    <text evidence="2">The sequence shown here is derived from an EMBL/GenBank/DDBJ whole genome shotgun (WGS) entry which is preliminary data.</text>
</comment>
<feature type="compositionally biased region" description="Basic and acidic residues" evidence="1">
    <location>
        <begin position="50"/>
        <end position="68"/>
    </location>
</feature>
<dbReference type="EMBL" id="CAUYUJ010014627">
    <property type="protein sequence ID" value="CAK0844046.1"/>
    <property type="molecule type" value="Genomic_DNA"/>
</dbReference>
<evidence type="ECO:0000256" key="1">
    <source>
        <dbReference type="SAM" id="MobiDB-lite"/>
    </source>
</evidence>
<sequence length="108" mass="12182">MVGGAATLRTAKDASLHGSPRPRPRCARRAEKVAPWAGPVPFGHCGLPRGNREKEREREKASARQEKEEGGEEEEVNYFWERQSAHPTVMLHNQGETALKRRLVAQER</sequence>
<gene>
    <name evidence="2" type="ORF">PCOR1329_LOCUS38217</name>
</gene>
<name>A0ABN9TE80_9DINO</name>
<proteinExistence type="predicted"/>
<dbReference type="Proteomes" id="UP001189429">
    <property type="component" value="Unassembled WGS sequence"/>
</dbReference>
<evidence type="ECO:0000313" key="2">
    <source>
        <dbReference type="EMBL" id="CAK0844046.1"/>
    </source>
</evidence>